<dbReference type="GO" id="GO:0009536">
    <property type="term" value="C:plastid"/>
    <property type="evidence" value="ECO:0007669"/>
    <property type="project" value="TreeGrafter"/>
</dbReference>
<dbReference type="EMBL" id="JACGWL010000001">
    <property type="protein sequence ID" value="KAK4411804.1"/>
    <property type="molecule type" value="Genomic_DNA"/>
</dbReference>
<dbReference type="Proteomes" id="UP001289374">
    <property type="component" value="Unassembled WGS sequence"/>
</dbReference>
<gene>
    <name evidence="1" type="ORF">Sango_0253400</name>
</gene>
<keyword evidence="2" id="KW-1185">Reference proteome</keyword>
<dbReference type="InterPro" id="IPR045886">
    <property type="entry name" value="ThiF/MoeB/HesA"/>
</dbReference>
<protein>
    <submittedName>
        <fullName evidence="1">tRNA threonylcarbamoyladenosine dehydratase 2</fullName>
    </submittedName>
</protein>
<dbReference type="GO" id="GO:0061503">
    <property type="term" value="F:tRNA threonylcarbamoyladenosine dehydratase"/>
    <property type="evidence" value="ECO:0007669"/>
    <property type="project" value="TreeGrafter"/>
</dbReference>
<dbReference type="PANTHER" id="PTHR43267:SF2">
    <property type="entry name" value="TRNA THREONYLCARBAMOYLADENOSINE DEHYDRATASE 1-RELATED"/>
    <property type="match status" value="1"/>
</dbReference>
<sequence>MDDLISSGAKIRQELESFLVGETKSEIASFKGPSGEEENPSDYQVVPGFRVRIIPVLGTIPAIFGQVMASYVVTQLAGLQVHMEPVVNFDMDHYRVLHQRLIEHEELQYGTAIQVQVDVEEVMYVAKELWHGRSARDQSPKDVGRGMWRSVNELILIRWDRMKPASVSNLILLKFKEADEHESRSLDEIKENEPEFFARVMSVLKRAEIDFGL</sequence>
<evidence type="ECO:0000313" key="2">
    <source>
        <dbReference type="Proteomes" id="UP001289374"/>
    </source>
</evidence>
<organism evidence="1 2">
    <name type="scientific">Sesamum angolense</name>
    <dbReference type="NCBI Taxonomy" id="2727404"/>
    <lineage>
        <taxon>Eukaryota</taxon>
        <taxon>Viridiplantae</taxon>
        <taxon>Streptophyta</taxon>
        <taxon>Embryophyta</taxon>
        <taxon>Tracheophyta</taxon>
        <taxon>Spermatophyta</taxon>
        <taxon>Magnoliopsida</taxon>
        <taxon>eudicotyledons</taxon>
        <taxon>Gunneridae</taxon>
        <taxon>Pentapetalae</taxon>
        <taxon>asterids</taxon>
        <taxon>lamiids</taxon>
        <taxon>Lamiales</taxon>
        <taxon>Pedaliaceae</taxon>
        <taxon>Sesamum</taxon>
    </lineage>
</organism>
<name>A0AAE1XHD9_9LAMI</name>
<dbReference type="AlphaFoldDB" id="A0AAE1XHD9"/>
<reference evidence="1" key="2">
    <citation type="journal article" date="2024" name="Plant">
        <title>Genomic evolution and insights into agronomic trait innovations of Sesamum species.</title>
        <authorList>
            <person name="Miao H."/>
            <person name="Wang L."/>
            <person name="Qu L."/>
            <person name="Liu H."/>
            <person name="Sun Y."/>
            <person name="Le M."/>
            <person name="Wang Q."/>
            <person name="Wei S."/>
            <person name="Zheng Y."/>
            <person name="Lin W."/>
            <person name="Duan Y."/>
            <person name="Cao H."/>
            <person name="Xiong S."/>
            <person name="Wang X."/>
            <person name="Wei L."/>
            <person name="Li C."/>
            <person name="Ma Q."/>
            <person name="Ju M."/>
            <person name="Zhao R."/>
            <person name="Li G."/>
            <person name="Mu C."/>
            <person name="Tian Q."/>
            <person name="Mei H."/>
            <person name="Zhang T."/>
            <person name="Gao T."/>
            <person name="Zhang H."/>
        </authorList>
    </citation>
    <scope>NUCLEOTIDE SEQUENCE</scope>
    <source>
        <strain evidence="1">K16</strain>
    </source>
</reference>
<dbReference type="GO" id="GO:0061504">
    <property type="term" value="P:cyclic threonylcarbamoyladenosine biosynthetic process"/>
    <property type="evidence" value="ECO:0007669"/>
    <property type="project" value="TreeGrafter"/>
</dbReference>
<accession>A0AAE1XHD9</accession>
<dbReference type="PANTHER" id="PTHR43267">
    <property type="entry name" value="TRNA THREONYLCARBAMOYLADENOSINE DEHYDRATASE"/>
    <property type="match status" value="1"/>
</dbReference>
<dbReference type="GO" id="GO:0008641">
    <property type="term" value="F:ubiquitin-like modifier activating enzyme activity"/>
    <property type="evidence" value="ECO:0007669"/>
    <property type="project" value="InterPro"/>
</dbReference>
<evidence type="ECO:0000313" key="1">
    <source>
        <dbReference type="EMBL" id="KAK4411804.1"/>
    </source>
</evidence>
<comment type="caution">
    <text evidence="1">The sequence shown here is derived from an EMBL/GenBank/DDBJ whole genome shotgun (WGS) entry which is preliminary data.</text>
</comment>
<dbReference type="InterPro" id="IPR035985">
    <property type="entry name" value="Ubiquitin-activating_enz"/>
</dbReference>
<dbReference type="SUPFAM" id="SSF69572">
    <property type="entry name" value="Activating enzymes of the ubiquitin-like proteins"/>
    <property type="match status" value="1"/>
</dbReference>
<proteinExistence type="predicted"/>
<reference evidence="1" key="1">
    <citation type="submission" date="2020-06" db="EMBL/GenBank/DDBJ databases">
        <authorList>
            <person name="Li T."/>
            <person name="Hu X."/>
            <person name="Zhang T."/>
            <person name="Song X."/>
            <person name="Zhang H."/>
            <person name="Dai N."/>
            <person name="Sheng W."/>
            <person name="Hou X."/>
            <person name="Wei L."/>
        </authorList>
    </citation>
    <scope>NUCLEOTIDE SEQUENCE</scope>
    <source>
        <strain evidence="1">K16</strain>
        <tissue evidence="1">Leaf</tissue>
    </source>
</reference>